<proteinExistence type="predicted"/>
<evidence type="ECO:0000256" key="1">
    <source>
        <dbReference type="SAM" id="Phobius"/>
    </source>
</evidence>
<keyword evidence="1" id="KW-1133">Transmembrane helix</keyword>
<sequence length="30" mass="3321">MRDVRAVYLLYLAVVLLGIVYVSALALIGR</sequence>
<dbReference type="AlphaFoldDB" id="A0A6J4GYK7"/>
<name>A0A6J4GYK7_9ACTN</name>
<dbReference type="EMBL" id="CADCTN010000001">
    <property type="protein sequence ID" value="CAA9209373.1"/>
    <property type="molecule type" value="Genomic_DNA"/>
</dbReference>
<gene>
    <name evidence="2" type="ORF">AVDCRST_MAG52-1087</name>
</gene>
<accession>A0A6J4GYK7</accession>
<keyword evidence="1" id="KW-0472">Membrane</keyword>
<feature type="transmembrane region" description="Helical" evidence="1">
    <location>
        <begin position="6"/>
        <end position="28"/>
    </location>
</feature>
<evidence type="ECO:0000313" key="2">
    <source>
        <dbReference type="EMBL" id="CAA9209373.1"/>
    </source>
</evidence>
<keyword evidence="1" id="KW-0812">Transmembrane</keyword>
<organism evidence="2">
    <name type="scientific">uncultured Blastococcus sp</name>
    <dbReference type="NCBI Taxonomy" id="217144"/>
    <lineage>
        <taxon>Bacteria</taxon>
        <taxon>Bacillati</taxon>
        <taxon>Actinomycetota</taxon>
        <taxon>Actinomycetes</taxon>
        <taxon>Geodermatophilales</taxon>
        <taxon>Geodermatophilaceae</taxon>
        <taxon>Blastococcus</taxon>
        <taxon>environmental samples</taxon>
    </lineage>
</organism>
<reference evidence="2" key="1">
    <citation type="submission" date="2020-02" db="EMBL/GenBank/DDBJ databases">
        <authorList>
            <person name="Meier V. D."/>
        </authorList>
    </citation>
    <scope>NUCLEOTIDE SEQUENCE</scope>
    <source>
        <strain evidence="2">AVDCRST_MAG52</strain>
    </source>
</reference>
<protein>
    <submittedName>
        <fullName evidence="2">Uncharacterized protein</fullName>
    </submittedName>
</protein>